<evidence type="ECO:0000313" key="1">
    <source>
        <dbReference type="Proteomes" id="UP000887576"/>
    </source>
</evidence>
<reference evidence="2" key="1">
    <citation type="submission" date="2022-11" db="UniProtKB">
        <authorList>
            <consortium name="WormBaseParasite"/>
        </authorList>
    </citation>
    <scope>IDENTIFICATION</scope>
</reference>
<proteinExistence type="predicted"/>
<organism evidence="1 2">
    <name type="scientific">Panagrolaimus sp. JU765</name>
    <dbReference type="NCBI Taxonomy" id="591449"/>
    <lineage>
        <taxon>Eukaryota</taxon>
        <taxon>Metazoa</taxon>
        <taxon>Ecdysozoa</taxon>
        <taxon>Nematoda</taxon>
        <taxon>Chromadorea</taxon>
        <taxon>Rhabditida</taxon>
        <taxon>Tylenchina</taxon>
        <taxon>Panagrolaimomorpha</taxon>
        <taxon>Panagrolaimoidea</taxon>
        <taxon>Panagrolaimidae</taxon>
        <taxon>Panagrolaimus</taxon>
    </lineage>
</organism>
<name>A0AC34PZH6_9BILA</name>
<accession>A0AC34PZH6</accession>
<dbReference type="WBParaSite" id="JU765_v2.g11477.t1">
    <property type="protein sequence ID" value="JU765_v2.g11477.t1"/>
    <property type="gene ID" value="JU765_v2.g11477"/>
</dbReference>
<dbReference type="Proteomes" id="UP000887576">
    <property type="component" value="Unplaced"/>
</dbReference>
<protein>
    <submittedName>
        <fullName evidence="2">Uncharacterized protein</fullName>
    </submittedName>
</protein>
<evidence type="ECO:0000313" key="2">
    <source>
        <dbReference type="WBParaSite" id="JU765_v2.g11477.t1"/>
    </source>
</evidence>
<sequence>MWLTGLLVIFGIILSCLAEIDISEAKDWTIKVPESGFKFKICPNKVPATTHICYQGNPQNDQKHNCPDNFCGIFVTKMTGTTTHYSFHVGGISGEIYSECFKVDVTPKELKVQGFDKTGTCQLKTGWNGKLLFNVLSLEDGTIHLENADWWKGNDDTGKANVNVIIFSILGTIVGIGIIAGGIALMCWWKKKKVDKEKKADPDVEMKTAVALTPVKPTESAPTVVTEKKQVKEIRYAWKIKDDGAYQETLGDPADHYNAVKPKRKKHAKVDSDSRQATTETPTTPAERELKAVSSSSAPNQLGTARELVGPARSVSRDDVAPKTEEAKPEVERTPSKELPVTRGKVDENVLETARESASPWKLHGETPKTEKKERKVKQRTPKRSESTEVASMEKKTSETEEDALKTVNPYNAIMVNGPKRKQKVEKKKMLDTEEDALTTAKDSKKPATEKKEDVSKDEKAEREAEGRKNDGAVEKERKRRRSMPEKKERRLDDSAEDVKAVKRRTWPRRRTNPNNAIMVNGPKPKQKVEEKKMLETEEDALTTAKKHVDSKKRAGEKKEDVSKDESAQRNQVESKPKEKKRGIITEEIEEMAERARNRKKK</sequence>